<dbReference type="GO" id="GO:0004148">
    <property type="term" value="F:dihydrolipoyl dehydrogenase (NADH) activity"/>
    <property type="evidence" value="ECO:0007669"/>
    <property type="project" value="UniProtKB-EC"/>
</dbReference>
<dbReference type="GO" id="GO:0006103">
    <property type="term" value="P:2-oxoglutarate metabolic process"/>
    <property type="evidence" value="ECO:0007669"/>
    <property type="project" value="TreeGrafter"/>
</dbReference>
<keyword evidence="12" id="KW-0547">Nucleotide-binding</keyword>
<dbReference type="Gene3D" id="3.30.390.30">
    <property type="match status" value="1"/>
</dbReference>
<evidence type="ECO:0000256" key="7">
    <source>
        <dbReference type="ARBA" id="ARBA00023027"/>
    </source>
</evidence>
<feature type="binding site" evidence="12">
    <location>
        <position position="208"/>
    </location>
    <ligand>
        <name>NAD(+)</name>
        <dbReference type="ChEBI" id="CHEBI:57540"/>
    </ligand>
</feature>
<dbReference type="PRINTS" id="PR00368">
    <property type="entry name" value="FADPNR"/>
</dbReference>
<dbReference type="NCBIfam" id="TIGR01350">
    <property type="entry name" value="lipoamide_DH"/>
    <property type="match status" value="1"/>
</dbReference>
<dbReference type="OrthoDB" id="4763248at2"/>
<evidence type="ECO:0000259" key="16">
    <source>
        <dbReference type="Pfam" id="PF07992"/>
    </source>
</evidence>
<feature type="active site" description="Proton acceptor" evidence="11">
    <location>
        <position position="449"/>
    </location>
</feature>
<dbReference type="PIRSF" id="PIRSF000350">
    <property type="entry name" value="Mercury_reductase_MerA"/>
    <property type="match status" value="1"/>
</dbReference>
<keyword evidence="5 12" id="KW-0274">FAD</keyword>
<dbReference type="EMBL" id="MQVR01000091">
    <property type="protein sequence ID" value="OKL53077.1"/>
    <property type="molecule type" value="Genomic_DNA"/>
</dbReference>
<feature type="binding site" evidence="12">
    <location>
        <begin position="185"/>
        <end position="192"/>
    </location>
    <ligand>
        <name>NAD(+)</name>
        <dbReference type="ChEBI" id="CHEBI:57540"/>
    </ligand>
</feature>
<comment type="cofactor">
    <cofactor evidence="12 14">
        <name>FAD</name>
        <dbReference type="ChEBI" id="CHEBI:57692"/>
    </cofactor>
    <text evidence="12 14">Binds 1 FAD per subunit.</text>
</comment>
<evidence type="ECO:0000256" key="6">
    <source>
        <dbReference type="ARBA" id="ARBA00023002"/>
    </source>
</evidence>
<dbReference type="InterPro" id="IPR004099">
    <property type="entry name" value="Pyr_nucl-diS_OxRdtase_dimer"/>
</dbReference>
<comment type="caution">
    <text evidence="17">The sequence shown here is derived from an EMBL/GenBank/DDBJ whole genome shotgun (WGS) entry which is preliminary data.</text>
</comment>
<keyword evidence="18" id="KW-1185">Reference proteome</keyword>
<dbReference type="SUPFAM" id="SSF51905">
    <property type="entry name" value="FAD/NAD(P)-binding domain"/>
    <property type="match status" value="1"/>
</dbReference>
<evidence type="ECO:0000256" key="4">
    <source>
        <dbReference type="ARBA" id="ARBA00022630"/>
    </source>
</evidence>
<dbReference type="PRINTS" id="PR00411">
    <property type="entry name" value="PNDRDTASEI"/>
</dbReference>
<dbReference type="Pfam" id="PF07992">
    <property type="entry name" value="Pyr_redox_2"/>
    <property type="match status" value="1"/>
</dbReference>
<dbReference type="InterPro" id="IPR016156">
    <property type="entry name" value="FAD/NAD-linked_Rdtase_dimer_sf"/>
</dbReference>
<dbReference type="InterPro" id="IPR023753">
    <property type="entry name" value="FAD/NAD-binding_dom"/>
</dbReference>
<evidence type="ECO:0000259" key="15">
    <source>
        <dbReference type="Pfam" id="PF02852"/>
    </source>
</evidence>
<keyword evidence="4 14" id="KW-0285">Flavoprotein</keyword>
<comment type="miscellaneous">
    <text evidence="14">The active site is a redox-active disulfide bond.</text>
</comment>
<dbReference type="InterPro" id="IPR006258">
    <property type="entry name" value="Lipoamide_DH"/>
</dbReference>
<feature type="binding site" evidence="12">
    <location>
        <position position="316"/>
    </location>
    <ligand>
        <name>FAD</name>
        <dbReference type="ChEBI" id="CHEBI:57692"/>
    </ligand>
</feature>
<reference evidence="18" key="1">
    <citation type="submission" date="2016-12" db="EMBL/GenBank/DDBJ databases">
        <authorList>
            <person name="Meng X."/>
        </authorList>
    </citation>
    <scope>NUCLEOTIDE SEQUENCE [LARGE SCALE GENOMIC DNA]</scope>
    <source>
        <strain evidence="18">DSM 19116</strain>
    </source>
</reference>
<dbReference type="PANTHER" id="PTHR22912">
    <property type="entry name" value="DISULFIDE OXIDOREDUCTASE"/>
    <property type="match status" value="1"/>
</dbReference>
<dbReference type="GO" id="GO:0050660">
    <property type="term" value="F:flavin adenine dinucleotide binding"/>
    <property type="evidence" value="ECO:0007669"/>
    <property type="project" value="InterPro"/>
</dbReference>
<accession>A0A1Q5PZW8</accession>
<feature type="domain" description="FAD/NAD(P)-binding" evidence="16">
    <location>
        <begin position="11"/>
        <end position="331"/>
    </location>
</feature>
<dbReference type="Pfam" id="PF02852">
    <property type="entry name" value="Pyr_redox_dim"/>
    <property type="match status" value="1"/>
</dbReference>
<keyword evidence="7 12" id="KW-0520">NAD</keyword>
<evidence type="ECO:0000256" key="11">
    <source>
        <dbReference type="PIRSR" id="PIRSR000350-2"/>
    </source>
</evidence>
<evidence type="ECO:0000256" key="3">
    <source>
        <dbReference type="ARBA" id="ARBA00016961"/>
    </source>
</evidence>
<dbReference type="InterPro" id="IPR012999">
    <property type="entry name" value="Pyr_OxRdtase_I_AS"/>
</dbReference>
<dbReference type="EC" id="1.8.1.4" evidence="2 14"/>
<evidence type="ECO:0000256" key="5">
    <source>
        <dbReference type="ARBA" id="ARBA00022827"/>
    </source>
</evidence>
<gene>
    <name evidence="17" type="ORF">BSZ39_11440</name>
</gene>
<keyword evidence="6 14" id="KW-0560">Oxidoreductase</keyword>
<dbReference type="RefSeq" id="WP_073717456.1">
    <property type="nucleotide sequence ID" value="NZ_MQVR01000091.1"/>
</dbReference>
<protein>
    <recommendedName>
        <fullName evidence="3 14">Dihydrolipoyl dehydrogenase</fullName>
        <ecNumber evidence="2 14">1.8.1.4</ecNumber>
    </recommendedName>
</protein>
<feature type="binding site" evidence="12">
    <location>
        <position position="275"/>
    </location>
    <ligand>
        <name>NAD(+)</name>
        <dbReference type="ChEBI" id="CHEBI:57540"/>
    </ligand>
</feature>
<evidence type="ECO:0000256" key="14">
    <source>
        <dbReference type="RuleBase" id="RU003692"/>
    </source>
</evidence>
<dbReference type="InterPro" id="IPR050151">
    <property type="entry name" value="Class-I_Pyr_Nuc-Dis_Oxidored"/>
</dbReference>
<dbReference type="Gene3D" id="3.50.50.60">
    <property type="entry name" value="FAD/NAD(P)-binding domain"/>
    <property type="match status" value="2"/>
</dbReference>
<evidence type="ECO:0000256" key="9">
    <source>
        <dbReference type="ARBA" id="ARBA00023284"/>
    </source>
</evidence>
<keyword evidence="8" id="KW-1015">Disulfide bond</keyword>
<dbReference type="STRING" id="208480.SAMN02910418_00684"/>
<feature type="binding site" evidence="12">
    <location>
        <begin position="149"/>
        <end position="151"/>
    </location>
    <ligand>
        <name>FAD</name>
        <dbReference type="ChEBI" id="CHEBI:57692"/>
    </ligand>
</feature>
<dbReference type="AlphaFoldDB" id="A0A1Q5PZW8"/>
<evidence type="ECO:0000256" key="2">
    <source>
        <dbReference type="ARBA" id="ARBA00012608"/>
    </source>
</evidence>
<dbReference type="SUPFAM" id="SSF55424">
    <property type="entry name" value="FAD/NAD-linked reductases, dimerisation (C-terminal) domain"/>
    <property type="match status" value="1"/>
</dbReference>
<dbReference type="InterPro" id="IPR036188">
    <property type="entry name" value="FAD/NAD-bd_sf"/>
</dbReference>
<feature type="domain" description="Pyridine nucleotide-disulphide oxidoreductase dimerisation" evidence="15">
    <location>
        <begin position="351"/>
        <end position="459"/>
    </location>
</feature>
<comment type="similarity">
    <text evidence="1 14">Belongs to the class-I pyridine nucleotide-disulfide oxidoreductase family.</text>
</comment>
<evidence type="ECO:0000256" key="12">
    <source>
        <dbReference type="PIRSR" id="PIRSR000350-3"/>
    </source>
</evidence>
<name>A0A1Q5PZW8_9ACTO</name>
<organism evidence="17 18">
    <name type="scientific">Bowdeniella nasicola</name>
    <dbReference type="NCBI Taxonomy" id="208480"/>
    <lineage>
        <taxon>Bacteria</taxon>
        <taxon>Bacillati</taxon>
        <taxon>Actinomycetota</taxon>
        <taxon>Actinomycetes</taxon>
        <taxon>Actinomycetales</taxon>
        <taxon>Actinomycetaceae</taxon>
        <taxon>Bowdeniella</taxon>
    </lineage>
</organism>
<comment type="catalytic activity">
    <reaction evidence="10 14">
        <text>N(6)-[(R)-dihydrolipoyl]-L-lysyl-[protein] + NAD(+) = N(6)-[(R)-lipoyl]-L-lysyl-[protein] + NADH + H(+)</text>
        <dbReference type="Rhea" id="RHEA:15045"/>
        <dbReference type="Rhea" id="RHEA-COMP:10474"/>
        <dbReference type="Rhea" id="RHEA-COMP:10475"/>
        <dbReference type="ChEBI" id="CHEBI:15378"/>
        <dbReference type="ChEBI" id="CHEBI:57540"/>
        <dbReference type="ChEBI" id="CHEBI:57945"/>
        <dbReference type="ChEBI" id="CHEBI:83099"/>
        <dbReference type="ChEBI" id="CHEBI:83100"/>
        <dbReference type="EC" id="1.8.1.4"/>
    </reaction>
</comment>
<dbReference type="PROSITE" id="PS00076">
    <property type="entry name" value="PYRIDINE_REDOX_1"/>
    <property type="match status" value="1"/>
</dbReference>
<evidence type="ECO:0000313" key="17">
    <source>
        <dbReference type="EMBL" id="OKL53077.1"/>
    </source>
</evidence>
<dbReference type="PANTHER" id="PTHR22912:SF160">
    <property type="entry name" value="DIHYDROLIPOYL DEHYDROGENASE"/>
    <property type="match status" value="1"/>
</dbReference>
<evidence type="ECO:0000256" key="10">
    <source>
        <dbReference type="ARBA" id="ARBA00049187"/>
    </source>
</evidence>
<feature type="binding site" evidence="12">
    <location>
        <position position="56"/>
    </location>
    <ligand>
        <name>FAD</name>
        <dbReference type="ChEBI" id="CHEBI:57692"/>
    </ligand>
</feature>
<dbReference type="FunFam" id="3.30.390.30:FF:000001">
    <property type="entry name" value="Dihydrolipoyl dehydrogenase"/>
    <property type="match status" value="1"/>
</dbReference>
<dbReference type="Proteomes" id="UP000185628">
    <property type="component" value="Unassembled WGS sequence"/>
</dbReference>
<dbReference type="InterPro" id="IPR001100">
    <property type="entry name" value="Pyr_nuc-diS_OxRdtase"/>
</dbReference>
<evidence type="ECO:0000256" key="1">
    <source>
        <dbReference type="ARBA" id="ARBA00007532"/>
    </source>
</evidence>
<evidence type="ECO:0000256" key="8">
    <source>
        <dbReference type="ARBA" id="ARBA00023157"/>
    </source>
</evidence>
<proteinExistence type="inferred from homology"/>
<keyword evidence="9 14" id="KW-0676">Redox-active center</keyword>
<feature type="disulfide bond" description="Redox-active" evidence="13">
    <location>
        <begin position="47"/>
        <end position="52"/>
    </location>
</feature>
<evidence type="ECO:0000313" key="18">
    <source>
        <dbReference type="Proteomes" id="UP000185628"/>
    </source>
</evidence>
<sequence>MVVGDFASEVDVVVIGSGPGGYVAAIRAAQLGKKVLVVEKDAVGGTCLNVGCIPSKALIEAGHHVAASKAPGLFGVTNENTTVDFAATQAWKDNDVVGRLTKGVAGLLKKNGVEVISGEAHFVDASTVRVVFDDVYGQSYSFKHCIIATGSRSVQLSVAPLGERILDSTGVLNLSEIPERLVIVGGGYIGMELAGAYADLGSKVTVLEGLDSVLASFESDLVAPVLRQAKKRGIGIITGAKLTATKVDGDVVTATYESTDGEHQIEADYLGVCVGRVPNTDEIGLEMTGLSTTERGLIEVDEQCRTAVPQIFAIGDITAGLPLAHKASFEAKVAAAAIAGDQAAAVDYLAIPAVCYTSPEIATVGMTAAEAKDAGIKAKKTKFPLGGNGRALSLGQAVGFVRLVTDEETGRLLGAQVVGPNASELIGELGLAVVNLLGAEDVVATIHAHPTLNESIMDAAEAAVGHAIHA</sequence>
<evidence type="ECO:0000256" key="13">
    <source>
        <dbReference type="PIRSR" id="PIRSR000350-4"/>
    </source>
</evidence>